<name>A0ABV6ZN45_9HYPH</name>
<evidence type="ECO:0000313" key="3">
    <source>
        <dbReference type="Proteomes" id="UP001595190"/>
    </source>
</evidence>
<dbReference type="EMBL" id="JBHGPK010000021">
    <property type="protein sequence ID" value="MFC2253605.1"/>
    <property type="molecule type" value="Genomic_DNA"/>
</dbReference>
<dbReference type="Gene3D" id="3.40.50.720">
    <property type="entry name" value="NAD(P)-binding Rossmann-like Domain"/>
    <property type="match status" value="1"/>
</dbReference>
<comment type="caution">
    <text evidence="2">The sequence shown here is derived from an EMBL/GenBank/DDBJ whole genome shotgun (WGS) entry which is preliminary data.</text>
</comment>
<dbReference type="InterPro" id="IPR002347">
    <property type="entry name" value="SDR_fam"/>
</dbReference>
<proteinExistence type="predicted"/>
<dbReference type="RefSeq" id="WP_394314439.1">
    <property type="nucleotide sequence ID" value="NZ_JBHGPK010000021.1"/>
</dbReference>
<sequence length="166" mass="18263">MKRQKQTPPSHCLNENSQIIPIGGDSRPEHAWFRLGAKTGTLRNGIRCNAIPPDWINSGPSEIYLESIAGRSRIRRELLVMHPASRLGEPRDIGNLAVSLASNERRFATGHVFVMDGGRTKKLPHQTGSPGGHPTSVSRRNSAWCSNSAVGTSDNDSRMNQPLIQY</sequence>
<gene>
    <name evidence="2" type="ORF">ACETRX_28515</name>
</gene>
<evidence type="ECO:0000313" key="2">
    <source>
        <dbReference type="EMBL" id="MFC2253605.1"/>
    </source>
</evidence>
<evidence type="ECO:0000256" key="1">
    <source>
        <dbReference type="SAM" id="MobiDB-lite"/>
    </source>
</evidence>
<dbReference type="Proteomes" id="UP001595190">
    <property type="component" value="Unassembled WGS sequence"/>
</dbReference>
<dbReference type="SUPFAM" id="SSF51735">
    <property type="entry name" value="NAD(P)-binding Rossmann-fold domains"/>
    <property type="match status" value="1"/>
</dbReference>
<accession>A0ABV6ZN45</accession>
<feature type="region of interest" description="Disordered" evidence="1">
    <location>
        <begin position="119"/>
        <end position="166"/>
    </location>
</feature>
<protein>
    <submittedName>
        <fullName evidence="2">SDR family oxidoreductase</fullName>
    </submittedName>
</protein>
<feature type="compositionally biased region" description="Polar residues" evidence="1">
    <location>
        <begin position="135"/>
        <end position="166"/>
    </location>
</feature>
<reference evidence="2 3" key="1">
    <citation type="submission" date="2024-09" db="EMBL/GenBank/DDBJ databases">
        <title>Description of Labrys sedimenti sp. nov., isolated from a diclofenac-degrading enrichment culture, and genome-based reclassification of Labrys portucalensis as a later heterotypic synonym of Labrys neptuniae.</title>
        <authorList>
            <person name="Tancsics A."/>
            <person name="Csepanyi A."/>
        </authorList>
    </citation>
    <scope>NUCLEOTIDE SEQUENCE [LARGE SCALE GENOMIC DNA]</scope>
    <source>
        <strain evidence="2 3">LMG 23412</strain>
    </source>
</reference>
<dbReference type="PRINTS" id="PR00081">
    <property type="entry name" value="GDHRDH"/>
</dbReference>
<dbReference type="InterPro" id="IPR036291">
    <property type="entry name" value="NAD(P)-bd_dom_sf"/>
</dbReference>
<dbReference type="Pfam" id="PF13561">
    <property type="entry name" value="adh_short_C2"/>
    <property type="match status" value="1"/>
</dbReference>
<organism evidence="2 3">
    <name type="scientific">Labrys neptuniae</name>
    <dbReference type="NCBI Taxonomy" id="376174"/>
    <lineage>
        <taxon>Bacteria</taxon>
        <taxon>Pseudomonadati</taxon>
        <taxon>Pseudomonadota</taxon>
        <taxon>Alphaproteobacteria</taxon>
        <taxon>Hyphomicrobiales</taxon>
        <taxon>Xanthobacteraceae</taxon>
        <taxon>Labrys</taxon>
    </lineage>
</organism>